<dbReference type="Proteomes" id="UP000663845">
    <property type="component" value="Unassembled WGS sequence"/>
</dbReference>
<proteinExistence type="inferred from homology"/>
<dbReference type="Proteomes" id="UP000663891">
    <property type="component" value="Unassembled WGS sequence"/>
</dbReference>
<evidence type="ECO:0000256" key="1">
    <source>
        <dbReference type="ARBA" id="ARBA00023054"/>
    </source>
</evidence>
<dbReference type="InterPro" id="IPR029619">
    <property type="entry name" value="FAM81"/>
</dbReference>
<dbReference type="EMBL" id="CAJNOM010000169">
    <property type="protein sequence ID" value="CAF1174248.1"/>
    <property type="molecule type" value="Genomic_DNA"/>
</dbReference>
<dbReference type="EMBL" id="CAJNOG010000141">
    <property type="protein sequence ID" value="CAF1000940.1"/>
    <property type="molecule type" value="Genomic_DNA"/>
</dbReference>
<sequence>MDQVQILSAVCKKLNSDIEALGNQTSMRESAVVKLTTSQQAFDDQLRQLNTDLQIKLSRTDTIVQKLQSDVEQMSHGLRDVINSQQDTNRSSQQRYQEIKVEISTLSQRVDRMFNEQQMVLRTFETDTARALSTADSRSHAFVDELRNQIMQSKAQEDAERERAEQKMNQKLDEIKRSLEKYERLDKKIDESVHQFERKSASLEDHCRRAISDLTRNNESVESTVYKRFDEKYQKTMANLEKVKKEMRTCFESLEGSVQTLQRITDGRIKVTEEKLDKEIEKLRSMTVLI</sequence>
<dbReference type="Proteomes" id="UP000663844">
    <property type="component" value="Unassembled WGS sequence"/>
</dbReference>
<evidence type="ECO:0000313" key="6">
    <source>
        <dbReference type="EMBL" id="CAF0996614.1"/>
    </source>
</evidence>
<dbReference type="EMBL" id="CAJOAY010001120">
    <property type="protein sequence ID" value="CAF3796345.1"/>
    <property type="molecule type" value="Genomic_DNA"/>
</dbReference>
<evidence type="ECO:0000313" key="5">
    <source>
        <dbReference type="EMBL" id="CAF0885586.1"/>
    </source>
</evidence>
<dbReference type="EMBL" id="CAJNOI010000013">
    <property type="protein sequence ID" value="CAF0799595.1"/>
    <property type="molecule type" value="Genomic_DNA"/>
</dbReference>
<dbReference type="Proteomes" id="UP000663832">
    <property type="component" value="Unassembled WGS sequence"/>
</dbReference>
<organism evidence="4 13">
    <name type="scientific">Adineta steineri</name>
    <dbReference type="NCBI Taxonomy" id="433720"/>
    <lineage>
        <taxon>Eukaryota</taxon>
        <taxon>Metazoa</taxon>
        <taxon>Spiralia</taxon>
        <taxon>Gnathifera</taxon>
        <taxon>Rotifera</taxon>
        <taxon>Eurotatoria</taxon>
        <taxon>Bdelloidea</taxon>
        <taxon>Adinetida</taxon>
        <taxon>Adinetidae</taxon>
        <taxon>Adineta</taxon>
    </lineage>
</organism>
<dbReference type="EMBL" id="CAJOBB010001178">
    <property type="protein sequence ID" value="CAF3820627.1"/>
    <property type="molecule type" value="Genomic_DNA"/>
</dbReference>
<evidence type="ECO:0000313" key="9">
    <source>
        <dbReference type="EMBL" id="CAF3606007.1"/>
    </source>
</evidence>
<dbReference type="Proteomes" id="UP000663881">
    <property type="component" value="Unassembled WGS sequence"/>
</dbReference>
<evidence type="ECO:0000256" key="3">
    <source>
        <dbReference type="SAM" id="Coils"/>
    </source>
</evidence>
<dbReference type="Proteomes" id="UP000663868">
    <property type="component" value="Unassembled WGS sequence"/>
</dbReference>
<keyword evidence="1 3" id="KW-0175">Coiled coil</keyword>
<dbReference type="AlphaFoldDB" id="A0A813STD6"/>
<dbReference type="PANTHER" id="PTHR22420:SF4">
    <property type="entry name" value="PROTEIN FAM81A"/>
    <property type="match status" value="1"/>
</dbReference>
<evidence type="ECO:0000313" key="11">
    <source>
        <dbReference type="EMBL" id="CAF3820627.1"/>
    </source>
</evidence>
<dbReference type="Proteomes" id="UP000663877">
    <property type="component" value="Unassembled WGS sequence"/>
</dbReference>
<dbReference type="PANTHER" id="PTHR22420">
    <property type="entry name" value="PROTEIN FAM81A"/>
    <property type="match status" value="1"/>
</dbReference>
<name>A0A813STD6_9BILA</name>
<gene>
    <name evidence="4" type="ORF">BJG266_LOCUS5127</name>
    <name evidence="5" type="ORF">IZO911_LOCUS11433</name>
    <name evidence="7" type="ORF">JYZ213_LOCUS15993</name>
    <name evidence="11" type="ORF">KXQ929_LOCUS18215</name>
    <name evidence="10" type="ORF">OKA104_LOCUS18216</name>
    <name evidence="9" type="ORF">OXD698_LOCUS6672</name>
    <name evidence="8" type="ORF">QVE165_LOCUS24300</name>
    <name evidence="6" type="ORF">VCS650_LOCUS14497</name>
</gene>
<feature type="coiled-coil region" evidence="3">
    <location>
        <begin position="143"/>
        <end position="188"/>
    </location>
</feature>
<evidence type="ECO:0000256" key="2">
    <source>
        <dbReference type="ARBA" id="ARBA00046344"/>
    </source>
</evidence>
<evidence type="ECO:0000313" key="13">
    <source>
        <dbReference type="Proteomes" id="UP000663877"/>
    </source>
</evidence>
<evidence type="ECO:0000313" key="4">
    <source>
        <dbReference type="EMBL" id="CAF0799595.1"/>
    </source>
</evidence>
<reference evidence="4" key="1">
    <citation type="submission" date="2021-02" db="EMBL/GenBank/DDBJ databases">
        <authorList>
            <person name="Nowell W R."/>
        </authorList>
    </citation>
    <scope>NUCLEOTIDE SEQUENCE</scope>
</reference>
<comment type="similarity">
    <text evidence="2">Belongs to the FAM81 family.</text>
</comment>
<evidence type="ECO:0000313" key="10">
    <source>
        <dbReference type="EMBL" id="CAF3796345.1"/>
    </source>
</evidence>
<evidence type="ECO:0000313" key="7">
    <source>
        <dbReference type="EMBL" id="CAF1000940.1"/>
    </source>
</evidence>
<protein>
    <submittedName>
        <fullName evidence="4">Uncharacterized protein</fullName>
    </submittedName>
</protein>
<evidence type="ECO:0000313" key="8">
    <source>
        <dbReference type="EMBL" id="CAF1174248.1"/>
    </source>
</evidence>
<dbReference type="EMBL" id="CAJNOE010000085">
    <property type="protein sequence ID" value="CAF0885586.1"/>
    <property type="molecule type" value="Genomic_DNA"/>
</dbReference>
<evidence type="ECO:0000313" key="12">
    <source>
        <dbReference type="Proteomes" id="UP000663832"/>
    </source>
</evidence>
<dbReference type="EMBL" id="CAJNON010000121">
    <property type="protein sequence ID" value="CAF0996614.1"/>
    <property type="molecule type" value="Genomic_DNA"/>
</dbReference>
<dbReference type="Proteomes" id="UP000663860">
    <property type="component" value="Unassembled WGS sequence"/>
</dbReference>
<dbReference type="EMBL" id="CAJOAZ010000294">
    <property type="protein sequence ID" value="CAF3606007.1"/>
    <property type="molecule type" value="Genomic_DNA"/>
</dbReference>
<dbReference type="OrthoDB" id="10014002at2759"/>
<accession>A0A813STD6</accession>
<comment type="caution">
    <text evidence="4">The sequence shown here is derived from an EMBL/GenBank/DDBJ whole genome shotgun (WGS) entry which is preliminary data.</text>
</comment>
<keyword evidence="12" id="KW-1185">Reference proteome</keyword>